<dbReference type="InterPro" id="IPR029035">
    <property type="entry name" value="DHS-like_NAD/FAD-binding_dom"/>
</dbReference>
<dbReference type="Gene3D" id="3.30.1600.10">
    <property type="entry name" value="SIR2/SIRT2 'Small Domain"/>
    <property type="match status" value="1"/>
</dbReference>
<evidence type="ECO:0000313" key="4">
    <source>
        <dbReference type="EMBL" id="GAH02450.1"/>
    </source>
</evidence>
<comment type="caution">
    <text evidence="4">The sequence shown here is derived from an EMBL/GenBank/DDBJ whole genome shotgun (WGS) entry which is preliminary data.</text>
</comment>
<evidence type="ECO:0000256" key="2">
    <source>
        <dbReference type="ARBA" id="ARBA00023027"/>
    </source>
</evidence>
<name>X1D2J3_9ZZZZ</name>
<evidence type="ECO:0000259" key="3">
    <source>
        <dbReference type="PROSITE" id="PS50305"/>
    </source>
</evidence>
<organism evidence="4">
    <name type="scientific">marine sediment metagenome</name>
    <dbReference type="NCBI Taxonomy" id="412755"/>
    <lineage>
        <taxon>unclassified sequences</taxon>
        <taxon>metagenomes</taxon>
        <taxon>ecological metagenomes</taxon>
    </lineage>
</organism>
<dbReference type="InterPro" id="IPR026590">
    <property type="entry name" value="Ssirtuin_cat_dom"/>
</dbReference>
<dbReference type="Pfam" id="PF02146">
    <property type="entry name" value="SIR2"/>
    <property type="match status" value="1"/>
</dbReference>
<sequence length="180" mass="19719">ADLILKAEPNPAHIALVQLEQSGHMKGLITQNIDGLHGRAGSKQVIEIHGHLRQATCISCFQSYATDEMLIEFAKSGRIPRCEQCNGILKTDAVLFGEQLPVDAVREAQRWIKNCDLLITAGSSLEVVPVALFPVDALNAGARLIIFNNSPTYVDDRADVIFRHDVAEALPQLVAEVLRE</sequence>
<reference evidence="4" key="1">
    <citation type="journal article" date="2014" name="Front. Microbiol.">
        <title>High frequency of phylogenetically diverse reductive dehalogenase-homologous genes in deep subseafloor sedimentary metagenomes.</title>
        <authorList>
            <person name="Kawai M."/>
            <person name="Futagami T."/>
            <person name="Toyoda A."/>
            <person name="Takaki Y."/>
            <person name="Nishi S."/>
            <person name="Hori S."/>
            <person name="Arai W."/>
            <person name="Tsubouchi T."/>
            <person name="Morono Y."/>
            <person name="Uchiyama I."/>
            <person name="Ito T."/>
            <person name="Fujiyama A."/>
            <person name="Inagaki F."/>
            <person name="Takami H."/>
        </authorList>
    </citation>
    <scope>NUCLEOTIDE SEQUENCE</scope>
    <source>
        <strain evidence="4">Expedition CK06-06</strain>
    </source>
</reference>
<dbReference type="InterPro" id="IPR050134">
    <property type="entry name" value="NAD-dep_sirtuin_deacylases"/>
</dbReference>
<dbReference type="SUPFAM" id="SSF52467">
    <property type="entry name" value="DHS-like NAD/FAD-binding domain"/>
    <property type="match status" value="1"/>
</dbReference>
<keyword evidence="2" id="KW-0520">NAD</keyword>
<gene>
    <name evidence="4" type="ORF">S01H4_49808</name>
</gene>
<protein>
    <recommendedName>
        <fullName evidence="3">Deacetylase sirtuin-type domain-containing protein</fullName>
    </recommendedName>
</protein>
<feature type="domain" description="Deacetylase sirtuin-type" evidence="3">
    <location>
        <begin position="1"/>
        <end position="180"/>
    </location>
</feature>
<proteinExistence type="predicted"/>
<dbReference type="GO" id="GO:0017136">
    <property type="term" value="F:histone deacetylase activity, NAD-dependent"/>
    <property type="evidence" value="ECO:0007669"/>
    <property type="project" value="TreeGrafter"/>
</dbReference>
<dbReference type="Gene3D" id="3.40.50.1220">
    <property type="entry name" value="TPP-binding domain"/>
    <property type="match status" value="1"/>
</dbReference>
<dbReference type="InterPro" id="IPR003000">
    <property type="entry name" value="Sirtuin"/>
</dbReference>
<dbReference type="EMBL" id="BART01028212">
    <property type="protein sequence ID" value="GAH02450.1"/>
    <property type="molecule type" value="Genomic_DNA"/>
</dbReference>
<dbReference type="PANTHER" id="PTHR11085:SF10">
    <property type="entry name" value="NAD-DEPENDENT PROTEIN DEACYLASE SIRTUIN-5, MITOCHONDRIAL-RELATED"/>
    <property type="match status" value="1"/>
</dbReference>
<dbReference type="PANTHER" id="PTHR11085">
    <property type="entry name" value="NAD-DEPENDENT PROTEIN DEACYLASE SIRTUIN-5, MITOCHONDRIAL-RELATED"/>
    <property type="match status" value="1"/>
</dbReference>
<keyword evidence="1" id="KW-0808">Transferase</keyword>
<dbReference type="GO" id="GO:0070403">
    <property type="term" value="F:NAD+ binding"/>
    <property type="evidence" value="ECO:0007669"/>
    <property type="project" value="InterPro"/>
</dbReference>
<dbReference type="InterPro" id="IPR026591">
    <property type="entry name" value="Sirtuin_cat_small_dom_sf"/>
</dbReference>
<accession>X1D2J3</accession>
<feature type="non-terminal residue" evidence="4">
    <location>
        <position position="1"/>
    </location>
</feature>
<evidence type="ECO:0000256" key="1">
    <source>
        <dbReference type="ARBA" id="ARBA00022679"/>
    </source>
</evidence>
<dbReference type="PROSITE" id="PS50305">
    <property type="entry name" value="SIRTUIN"/>
    <property type="match status" value="1"/>
</dbReference>
<dbReference type="AlphaFoldDB" id="X1D2J3"/>